<dbReference type="EMBL" id="JAAVJL010000001">
    <property type="protein sequence ID" value="NMF56887.1"/>
    <property type="molecule type" value="Genomic_DNA"/>
</dbReference>
<keyword evidence="2" id="KW-1185">Reference proteome</keyword>
<evidence type="ECO:0000313" key="1">
    <source>
        <dbReference type="EMBL" id="NMF56887.1"/>
    </source>
</evidence>
<reference evidence="1 2" key="1">
    <citation type="submission" date="2020-03" db="EMBL/GenBank/DDBJ databases">
        <title>Draft Genome Sequence of 2-Methylisoborneol Producing Pseudanabaena yagii Strain GIHE-NHR1 Isolated from North Han River in South Korea.</title>
        <authorList>
            <person name="Jeong J."/>
        </authorList>
    </citation>
    <scope>NUCLEOTIDE SEQUENCE [LARGE SCALE GENOMIC DNA]</scope>
    <source>
        <strain evidence="1 2">GIHE-NHR1</strain>
    </source>
</reference>
<protein>
    <recommendedName>
        <fullName evidence="3">DUF2281 domain-containing protein</fullName>
    </recommendedName>
</protein>
<proteinExistence type="predicted"/>
<evidence type="ECO:0008006" key="3">
    <source>
        <dbReference type="Google" id="ProtNLM"/>
    </source>
</evidence>
<accession>A0ABX1LL95</accession>
<dbReference type="RefSeq" id="WP_169361986.1">
    <property type="nucleotide sequence ID" value="NZ_JAAVJL010000001.1"/>
</dbReference>
<name>A0ABX1LL95_9CYAN</name>
<comment type="caution">
    <text evidence="1">The sequence shown here is derived from an EMBL/GenBank/DDBJ whole genome shotgun (WGS) entry which is preliminary data.</text>
</comment>
<sequence length="93" mass="11059">MNTIKNEIVQRLEIIPDDKLREVLSFLNYLVWQTENSRTQEDTDWLESDLSGLDNYESYEWQEGELQEGLPVKFIAASSHLNNMKRSLRHFNK</sequence>
<dbReference type="Proteomes" id="UP000738376">
    <property type="component" value="Unassembled WGS sequence"/>
</dbReference>
<organism evidence="1 2">
    <name type="scientific">Pseudanabaena yagii GIHE-NHR1</name>
    <dbReference type="NCBI Taxonomy" id="2722753"/>
    <lineage>
        <taxon>Bacteria</taxon>
        <taxon>Bacillati</taxon>
        <taxon>Cyanobacteriota</taxon>
        <taxon>Cyanophyceae</taxon>
        <taxon>Pseudanabaenales</taxon>
        <taxon>Pseudanabaenaceae</taxon>
        <taxon>Pseudanabaena</taxon>
        <taxon>Pseudanabaena yagii</taxon>
    </lineage>
</organism>
<evidence type="ECO:0000313" key="2">
    <source>
        <dbReference type="Proteomes" id="UP000738376"/>
    </source>
</evidence>
<gene>
    <name evidence="1" type="ORF">HC246_02365</name>
</gene>